<accession>A0ACC1L380</accession>
<sequence>MFNTVCRVLAATKQKAIRVRAYLSCLSKRTSLPCSPIINNSPAVTTPTTVATPTPPASPTVLASPSIDQRALAYASNFVNHVGCDSDNTNTNSYGYGFDSNYDTDSSYTVDSDSSYTVNSDSSYTVDSSYTTDSVGLVSFDCRDGKNKYSITDAKAEWIDKIQHYYNIDLLYKLSDSEVEILYTAHHALLDWHFGLRLTAKQNKALRRVHWIAYKYRVRGEAASESTLVAS</sequence>
<reference evidence="1" key="1">
    <citation type="submission" date="2022-07" db="EMBL/GenBank/DDBJ databases">
        <title>Phylogenomic reconstructions and comparative analyses of Kickxellomycotina fungi.</title>
        <authorList>
            <person name="Reynolds N.K."/>
            <person name="Stajich J.E."/>
            <person name="Barry K."/>
            <person name="Grigoriev I.V."/>
            <person name="Crous P."/>
            <person name="Smith M.E."/>
        </authorList>
    </citation>
    <scope>NUCLEOTIDE SEQUENCE</scope>
    <source>
        <strain evidence="1">CBS 102833</strain>
    </source>
</reference>
<protein>
    <submittedName>
        <fullName evidence="1">Uncharacterized protein</fullName>
    </submittedName>
</protein>
<name>A0ACC1L380_9FUNG</name>
<dbReference type="Proteomes" id="UP001140096">
    <property type="component" value="Unassembled WGS sequence"/>
</dbReference>
<organism evidence="1 2">
    <name type="scientific">Coemansia furcata</name>
    <dbReference type="NCBI Taxonomy" id="417177"/>
    <lineage>
        <taxon>Eukaryota</taxon>
        <taxon>Fungi</taxon>
        <taxon>Fungi incertae sedis</taxon>
        <taxon>Zoopagomycota</taxon>
        <taxon>Kickxellomycotina</taxon>
        <taxon>Kickxellomycetes</taxon>
        <taxon>Kickxellales</taxon>
        <taxon>Kickxellaceae</taxon>
        <taxon>Coemansia</taxon>
    </lineage>
</organism>
<comment type="caution">
    <text evidence="1">The sequence shown here is derived from an EMBL/GenBank/DDBJ whole genome shotgun (WGS) entry which is preliminary data.</text>
</comment>
<evidence type="ECO:0000313" key="1">
    <source>
        <dbReference type="EMBL" id="KAJ2800142.1"/>
    </source>
</evidence>
<dbReference type="EMBL" id="JANBUP010002487">
    <property type="protein sequence ID" value="KAJ2800142.1"/>
    <property type="molecule type" value="Genomic_DNA"/>
</dbReference>
<gene>
    <name evidence="1" type="ORF">H4S07_005250</name>
</gene>
<keyword evidence="2" id="KW-1185">Reference proteome</keyword>
<feature type="non-terminal residue" evidence="1">
    <location>
        <position position="231"/>
    </location>
</feature>
<evidence type="ECO:0000313" key="2">
    <source>
        <dbReference type="Proteomes" id="UP001140096"/>
    </source>
</evidence>
<proteinExistence type="predicted"/>